<dbReference type="InterPro" id="IPR027417">
    <property type="entry name" value="P-loop_NTPase"/>
</dbReference>
<dbReference type="Gene3D" id="2.40.50.140">
    <property type="entry name" value="Nucleic acid-binding proteins"/>
    <property type="match status" value="1"/>
</dbReference>
<evidence type="ECO:0000256" key="3">
    <source>
        <dbReference type="ARBA" id="ARBA00022741"/>
    </source>
</evidence>
<accession>A0A6B0TUI5</accession>
<dbReference type="GO" id="GO:0016887">
    <property type="term" value="F:ATP hydrolysis activity"/>
    <property type="evidence" value="ECO:0007669"/>
    <property type="project" value="InterPro"/>
</dbReference>
<dbReference type="GO" id="GO:0140359">
    <property type="term" value="F:ABC-type transporter activity"/>
    <property type="evidence" value="ECO:0007669"/>
    <property type="project" value="InterPro"/>
</dbReference>
<dbReference type="EMBL" id="WUWG01000003">
    <property type="protein sequence ID" value="MXU65258.1"/>
    <property type="molecule type" value="Genomic_DNA"/>
</dbReference>
<dbReference type="AlphaFoldDB" id="A0A6B0TUI5"/>
<dbReference type="GO" id="GO:0005524">
    <property type="term" value="F:ATP binding"/>
    <property type="evidence" value="ECO:0007669"/>
    <property type="project" value="UniProtKB-KW"/>
</dbReference>
<dbReference type="Proteomes" id="UP000436016">
    <property type="component" value="Unassembled WGS sequence"/>
</dbReference>
<gene>
    <name evidence="6" type="ORF">GSH16_07345</name>
</gene>
<protein>
    <submittedName>
        <fullName evidence="6">ATP-binding cassette domain-containing protein</fullName>
    </submittedName>
</protein>
<keyword evidence="3" id="KW-0547">Nucleotide-binding</keyword>
<dbReference type="RefSeq" id="WP_160853570.1">
    <property type="nucleotide sequence ID" value="NZ_WUWG01000003.1"/>
</dbReference>
<dbReference type="GO" id="GO:0008643">
    <property type="term" value="P:carbohydrate transport"/>
    <property type="evidence" value="ECO:0007669"/>
    <property type="project" value="InterPro"/>
</dbReference>
<dbReference type="SUPFAM" id="SSF52540">
    <property type="entry name" value="P-loop containing nucleoside triphosphate hydrolases"/>
    <property type="match status" value="1"/>
</dbReference>
<dbReference type="Gene3D" id="3.40.50.300">
    <property type="entry name" value="P-loop containing nucleotide triphosphate hydrolases"/>
    <property type="match status" value="1"/>
</dbReference>
<dbReference type="InterPro" id="IPR013611">
    <property type="entry name" value="Transp-assoc_OB_typ2"/>
</dbReference>
<sequence>MTTPILEIDRLRKSYGDVEVLHDVSVSIDPGDFLVLLGPSGCGKSTLLNCIAGLEAVTDGEIRIDGACVNAVAPKDRDIAMVFQSYALYPNMTVGENVTFGMKVRGESKAAQAEKLAEVARILQIEPLVDRKPAALSGGQRQRVAIGRALVRDPKLFLFDEPLSNLDARLRGEMRAEIRALHERVSASIVYVTHDQIEAMTLATKIVVLNGGLVQQVGTPDEIYRNPANTFVAGFMGAPPMGIVPARIESRSGAQVAILTDADGAPHEIALDAGTRLPDGPVQLGLRPESLDHAPDGGDLSLPVTQVEQTGSDLFATLALQGASKLIARLHPMTALRPGAEAGFRVDRRGLAFFDSETGARI</sequence>
<dbReference type="PROSITE" id="PS50893">
    <property type="entry name" value="ABC_TRANSPORTER_2"/>
    <property type="match status" value="1"/>
</dbReference>
<keyword evidence="2" id="KW-0813">Transport</keyword>
<dbReference type="SMART" id="SM00382">
    <property type="entry name" value="AAA"/>
    <property type="match status" value="1"/>
</dbReference>
<reference evidence="6 7" key="1">
    <citation type="submission" date="2019-12" db="EMBL/GenBank/DDBJ databases">
        <title>Strain KN286 was isolated from seawater, which was collected from Caroline Seamount in the tropical western Pacific.</title>
        <authorList>
            <person name="Wang Q."/>
        </authorList>
    </citation>
    <scope>NUCLEOTIDE SEQUENCE [LARGE SCALE GENOMIC DNA]</scope>
    <source>
        <strain evidence="6 7">KN286</strain>
    </source>
</reference>
<comment type="similarity">
    <text evidence="1">Belongs to the ABC transporter superfamily.</text>
</comment>
<feature type="domain" description="ABC transporter" evidence="5">
    <location>
        <begin position="6"/>
        <end position="236"/>
    </location>
</feature>
<dbReference type="InterPro" id="IPR047641">
    <property type="entry name" value="ABC_transpr_MalK/UgpC-like"/>
</dbReference>
<evidence type="ECO:0000256" key="2">
    <source>
        <dbReference type="ARBA" id="ARBA00022448"/>
    </source>
</evidence>
<dbReference type="InterPro" id="IPR017871">
    <property type="entry name" value="ABC_transporter-like_CS"/>
</dbReference>
<proteinExistence type="inferred from homology"/>
<dbReference type="CDD" id="cd03301">
    <property type="entry name" value="ABC_MalK_N"/>
    <property type="match status" value="1"/>
</dbReference>
<dbReference type="FunFam" id="3.40.50.300:FF:000042">
    <property type="entry name" value="Maltose/maltodextrin ABC transporter, ATP-binding protein"/>
    <property type="match status" value="1"/>
</dbReference>
<dbReference type="PROSITE" id="PS00211">
    <property type="entry name" value="ABC_TRANSPORTER_1"/>
    <property type="match status" value="1"/>
</dbReference>
<evidence type="ECO:0000313" key="6">
    <source>
        <dbReference type="EMBL" id="MXU65258.1"/>
    </source>
</evidence>
<evidence type="ECO:0000259" key="5">
    <source>
        <dbReference type="PROSITE" id="PS50893"/>
    </source>
</evidence>
<dbReference type="InterPro" id="IPR003439">
    <property type="entry name" value="ABC_transporter-like_ATP-bd"/>
</dbReference>
<dbReference type="InterPro" id="IPR012340">
    <property type="entry name" value="NA-bd_OB-fold"/>
</dbReference>
<dbReference type="GO" id="GO:0055052">
    <property type="term" value="C:ATP-binding cassette (ABC) transporter complex, substrate-binding subunit-containing"/>
    <property type="evidence" value="ECO:0007669"/>
    <property type="project" value="TreeGrafter"/>
</dbReference>
<dbReference type="Pfam" id="PF00005">
    <property type="entry name" value="ABC_tran"/>
    <property type="match status" value="1"/>
</dbReference>
<keyword evidence="7" id="KW-1185">Reference proteome</keyword>
<dbReference type="SUPFAM" id="SSF50331">
    <property type="entry name" value="MOP-like"/>
    <property type="match status" value="1"/>
</dbReference>
<dbReference type="InterPro" id="IPR008995">
    <property type="entry name" value="Mo/tungstate-bd_C_term_dom"/>
</dbReference>
<dbReference type="Gene3D" id="2.40.50.100">
    <property type="match status" value="1"/>
</dbReference>
<dbReference type="Pfam" id="PF08402">
    <property type="entry name" value="TOBE_2"/>
    <property type="match status" value="1"/>
</dbReference>
<dbReference type="PANTHER" id="PTHR43875:SF14">
    <property type="entry name" value="ABC TRANSPORTER ATP-BINDING PROTEIN"/>
    <property type="match status" value="1"/>
</dbReference>
<evidence type="ECO:0000313" key="7">
    <source>
        <dbReference type="Proteomes" id="UP000436016"/>
    </source>
</evidence>
<name>A0A6B0TUI5_9RHOB</name>
<comment type="caution">
    <text evidence="6">The sequence shown here is derived from an EMBL/GenBank/DDBJ whole genome shotgun (WGS) entry which is preliminary data.</text>
</comment>
<evidence type="ECO:0000256" key="4">
    <source>
        <dbReference type="ARBA" id="ARBA00022840"/>
    </source>
</evidence>
<organism evidence="6 7">
    <name type="scientific">Oceanomicrobium pacificus</name>
    <dbReference type="NCBI Taxonomy" id="2692916"/>
    <lineage>
        <taxon>Bacteria</taxon>
        <taxon>Pseudomonadati</taxon>
        <taxon>Pseudomonadota</taxon>
        <taxon>Alphaproteobacteria</taxon>
        <taxon>Rhodobacterales</taxon>
        <taxon>Paracoccaceae</taxon>
        <taxon>Oceanomicrobium</taxon>
    </lineage>
</organism>
<evidence type="ECO:0000256" key="1">
    <source>
        <dbReference type="ARBA" id="ARBA00005417"/>
    </source>
</evidence>
<keyword evidence="4 6" id="KW-0067">ATP-binding</keyword>
<dbReference type="InterPro" id="IPR003593">
    <property type="entry name" value="AAA+_ATPase"/>
</dbReference>
<dbReference type="PANTHER" id="PTHR43875">
    <property type="entry name" value="MALTODEXTRIN IMPORT ATP-BINDING PROTEIN MSMX"/>
    <property type="match status" value="1"/>
</dbReference>
<dbReference type="InterPro" id="IPR015855">
    <property type="entry name" value="ABC_transpr_MalK-like"/>
</dbReference>